<evidence type="ECO:0000313" key="2">
    <source>
        <dbReference type="EMBL" id="CAI9169720.1"/>
    </source>
</evidence>
<organism evidence="2 3">
    <name type="scientific">Rangifer tarandus platyrhynchus</name>
    <name type="common">Svalbard reindeer</name>
    <dbReference type="NCBI Taxonomy" id="3082113"/>
    <lineage>
        <taxon>Eukaryota</taxon>
        <taxon>Metazoa</taxon>
        <taxon>Chordata</taxon>
        <taxon>Craniata</taxon>
        <taxon>Vertebrata</taxon>
        <taxon>Euteleostomi</taxon>
        <taxon>Mammalia</taxon>
        <taxon>Eutheria</taxon>
        <taxon>Laurasiatheria</taxon>
        <taxon>Artiodactyla</taxon>
        <taxon>Ruminantia</taxon>
        <taxon>Pecora</taxon>
        <taxon>Cervidae</taxon>
        <taxon>Odocoileinae</taxon>
        <taxon>Rangifer</taxon>
    </lineage>
</organism>
<name>A0ABN8Z7F0_RANTA</name>
<accession>A0ABN8Z7F0</accession>
<evidence type="ECO:0000256" key="1">
    <source>
        <dbReference type="SAM" id="MobiDB-lite"/>
    </source>
</evidence>
<feature type="region of interest" description="Disordered" evidence="1">
    <location>
        <begin position="1"/>
        <end position="98"/>
    </location>
</feature>
<dbReference type="Proteomes" id="UP001176941">
    <property type="component" value="Chromosome 3"/>
</dbReference>
<reference evidence="2" key="1">
    <citation type="submission" date="2023-04" db="EMBL/GenBank/DDBJ databases">
        <authorList>
            <consortium name="ELIXIR-Norway"/>
        </authorList>
    </citation>
    <scope>NUCLEOTIDE SEQUENCE [LARGE SCALE GENOMIC DNA]</scope>
</reference>
<evidence type="ECO:0000313" key="3">
    <source>
        <dbReference type="Proteomes" id="UP001176941"/>
    </source>
</evidence>
<sequence length="127" mass="13140">MCPRSRSAPTFSLRSPNSLPPGWRLEPVSSSSDQEGKQRRLPGNALFVGAGGGAGARGDSQRRDAGGRGARQPGGRPGPGWPRRLEGPVGGGAPTSKWAPKAGWEVAEQAPAADIGSNFCPAFHSRV</sequence>
<feature type="compositionally biased region" description="Polar residues" evidence="1">
    <location>
        <begin position="7"/>
        <end position="17"/>
    </location>
</feature>
<protein>
    <submittedName>
        <fullName evidence="2">Uncharacterized protein</fullName>
    </submittedName>
</protein>
<keyword evidence="3" id="KW-1185">Reference proteome</keyword>
<proteinExistence type="predicted"/>
<gene>
    <name evidence="2" type="ORF">MRATA1EN1_LOCUS18682</name>
</gene>
<dbReference type="EMBL" id="OX459939">
    <property type="protein sequence ID" value="CAI9169720.1"/>
    <property type="molecule type" value="Genomic_DNA"/>
</dbReference>